<feature type="transmembrane region" description="Helical" evidence="8">
    <location>
        <begin position="333"/>
        <end position="355"/>
    </location>
</feature>
<feature type="transmembrane region" description="Helical" evidence="8">
    <location>
        <begin position="280"/>
        <end position="303"/>
    </location>
</feature>
<feature type="transmembrane region" description="Helical" evidence="8">
    <location>
        <begin position="129"/>
        <end position="148"/>
    </location>
</feature>
<feature type="transmembrane region" description="Helical" evidence="8">
    <location>
        <begin position="12"/>
        <end position="29"/>
    </location>
</feature>
<keyword evidence="3" id="KW-0328">Glycosyltransferase</keyword>
<organism evidence="10">
    <name type="scientific">bioreactor metagenome</name>
    <dbReference type="NCBI Taxonomy" id="1076179"/>
    <lineage>
        <taxon>unclassified sequences</taxon>
        <taxon>metagenomes</taxon>
        <taxon>ecological metagenomes</taxon>
    </lineage>
</organism>
<gene>
    <name evidence="10" type="ORF">SDC9_72751</name>
</gene>
<evidence type="ECO:0000256" key="6">
    <source>
        <dbReference type="ARBA" id="ARBA00022989"/>
    </source>
</evidence>
<protein>
    <recommendedName>
        <fullName evidence="9">Glycosyltransferase RgtA/B/C/D-like domain-containing protein</fullName>
    </recommendedName>
</protein>
<feature type="transmembrane region" description="Helical" evidence="8">
    <location>
        <begin position="220"/>
        <end position="241"/>
    </location>
</feature>
<keyword evidence="7 8" id="KW-0472">Membrane</keyword>
<dbReference type="Pfam" id="PF13231">
    <property type="entry name" value="PMT_2"/>
    <property type="match status" value="1"/>
</dbReference>
<keyword evidence="2" id="KW-1003">Cell membrane</keyword>
<sequence>MKKYLQNPHSPFILLTLCIMIVLTLPVLIQDGMFMDSVLFTSVSHNLSQGIGSFWFPQFSPRNLAIDGVPGFLEQPPLGYFIQSLFFRVFGDSMYVERFYTFLTMIISAWIITLLWKEIFRSHGDLKKMIWLPVLLWITIPVCFWSYSNNMLENTMGLFTLCAVLFAYKACIGKHSLLHIILSGIFVFLASLTKGIPGFFPLAIPALWWLVTGRSEYKTVLWQTFLMLALPALIYFILFLFPESRDSLSAYLFKRAFQRIGEAPNVGSHFYILFRLISELLPAIIFIMVVFLTGGFRKVAALIREHYKTGLFFITVGLSGALPLMLTRVQKGFYFVPALPFFAIGFAVLCAPIISGWIAQLQFRFKLIRISIFSGIILLVTVILFSFSQAGKTNRNKEMLHDIYAIGEVVPEFSTVSVPDFDTWNQWDLQSYFMRYFNISLDDKTRNEYMLVDLRLNSSIPPDYQRVDIETNRYVLYRALKHKD</sequence>
<dbReference type="AlphaFoldDB" id="A0A644YCN2"/>
<dbReference type="GO" id="GO:0008610">
    <property type="term" value="P:lipid biosynthetic process"/>
    <property type="evidence" value="ECO:0007669"/>
    <property type="project" value="UniProtKB-ARBA"/>
</dbReference>
<dbReference type="EMBL" id="VSSQ01004688">
    <property type="protein sequence ID" value="MPM26250.1"/>
    <property type="molecule type" value="Genomic_DNA"/>
</dbReference>
<evidence type="ECO:0000256" key="2">
    <source>
        <dbReference type="ARBA" id="ARBA00022475"/>
    </source>
</evidence>
<dbReference type="InterPro" id="IPR050297">
    <property type="entry name" value="LipidA_mod_glycosyltrf_83"/>
</dbReference>
<comment type="caution">
    <text evidence="10">The sequence shown here is derived from an EMBL/GenBank/DDBJ whole genome shotgun (WGS) entry which is preliminary data.</text>
</comment>
<comment type="subcellular location">
    <subcellularLocation>
        <location evidence="1">Cell membrane</location>
        <topology evidence="1">Multi-pass membrane protein</topology>
    </subcellularLocation>
</comment>
<evidence type="ECO:0000256" key="4">
    <source>
        <dbReference type="ARBA" id="ARBA00022679"/>
    </source>
</evidence>
<dbReference type="InterPro" id="IPR038731">
    <property type="entry name" value="RgtA/B/C-like"/>
</dbReference>
<evidence type="ECO:0000259" key="9">
    <source>
        <dbReference type="Pfam" id="PF13231"/>
    </source>
</evidence>
<keyword evidence="5 8" id="KW-0812">Transmembrane</keyword>
<evidence type="ECO:0000256" key="5">
    <source>
        <dbReference type="ARBA" id="ARBA00022692"/>
    </source>
</evidence>
<dbReference type="GO" id="GO:0005886">
    <property type="term" value="C:plasma membrane"/>
    <property type="evidence" value="ECO:0007669"/>
    <property type="project" value="UniProtKB-SubCell"/>
</dbReference>
<dbReference type="GO" id="GO:0016763">
    <property type="term" value="F:pentosyltransferase activity"/>
    <property type="evidence" value="ECO:0007669"/>
    <property type="project" value="TreeGrafter"/>
</dbReference>
<keyword evidence="6 8" id="KW-1133">Transmembrane helix</keyword>
<feature type="transmembrane region" description="Helical" evidence="8">
    <location>
        <begin position="99"/>
        <end position="117"/>
    </location>
</feature>
<evidence type="ECO:0000256" key="1">
    <source>
        <dbReference type="ARBA" id="ARBA00004651"/>
    </source>
</evidence>
<feature type="transmembrane region" description="Helical" evidence="8">
    <location>
        <begin position="309"/>
        <end position="326"/>
    </location>
</feature>
<evidence type="ECO:0000256" key="3">
    <source>
        <dbReference type="ARBA" id="ARBA00022676"/>
    </source>
</evidence>
<proteinExistence type="predicted"/>
<name>A0A644YCN2_9ZZZZ</name>
<evidence type="ECO:0000256" key="8">
    <source>
        <dbReference type="SAM" id="Phobius"/>
    </source>
</evidence>
<evidence type="ECO:0000313" key="10">
    <source>
        <dbReference type="EMBL" id="MPM26250.1"/>
    </source>
</evidence>
<feature type="transmembrane region" description="Helical" evidence="8">
    <location>
        <begin position="367"/>
        <end position="387"/>
    </location>
</feature>
<feature type="domain" description="Glycosyltransferase RgtA/B/C/D-like" evidence="9">
    <location>
        <begin position="75"/>
        <end position="233"/>
    </location>
</feature>
<dbReference type="PANTHER" id="PTHR33908">
    <property type="entry name" value="MANNOSYLTRANSFERASE YKCB-RELATED"/>
    <property type="match status" value="1"/>
</dbReference>
<keyword evidence="4" id="KW-0808">Transferase</keyword>
<feature type="transmembrane region" description="Helical" evidence="8">
    <location>
        <begin position="178"/>
        <end position="200"/>
    </location>
</feature>
<evidence type="ECO:0000256" key="7">
    <source>
        <dbReference type="ARBA" id="ARBA00023136"/>
    </source>
</evidence>
<accession>A0A644YCN2</accession>
<dbReference type="PANTHER" id="PTHR33908:SF11">
    <property type="entry name" value="MEMBRANE PROTEIN"/>
    <property type="match status" value="1"/>
</dbReference>
<reference evidence="10" key="1">
    <citation type="submission" date="2019-08" db="EMBL/GenBank/DDBJ databases">
        <authorList>
            <person name="Kucharzyk K."/>
            <person name="Murdoch R.W."/>
            <person name="Higgins S."/>
            <person name="Loffler F."/>
        </authorList>
    </citation>
    <scope>NUCLEOTIDE SEQUENCE</scope>
</reference>
<feature type="transmembrane region" description="Helical" evidence="8">
    <location>
        <begin position="154"/>
        <end position="171"/>
    </location>
</feature>